<evidence type="ECO:0000256" key="6">
    <source>
        <dbReference type="ARBA" id="ARBA00022692"/>
    </source>
</evidence>
<evidence type="ECO:0000256" key="2">
    <source>
        <dbReference type="ARBA" id="ARBA00022448"/>
    </source>
</evidence>
<dbReference type="GO" id="GO:0008982">
    <property type="term" value="F:protein-N(PI)-phosphohistidine-sugar phosphotransferase activity"/>
    <property type="evidence" value="ECO:0007669"/>
    <property type="project" value="InterPro"/>
</dbReference>
<dbReference type="AlphaFoldDB" id="Q5KXM7"/>
<protein>
    <recommendedName>
        <fullName evidence="10">PTS EIIC type-1 domain-containing protein</fullName>
    </recommendedName>
</protein>
<feature type="transmembrane region" description="Helical" evidence="9">
    <location>
        <begin position="12"/>
        <end position="31"/>
    </location>
</feature>
<dbReference type="HOGENOM" id="CLU_132557_0_0_9"/>
<keyword evidence="5" id="KW-0598">Phosphotransferase system</keyword>
<feature type="transmembrane region" description="Helical" evidence="9">
    <location>
        <begin position="37"/>
        <end position="63"/>
    </location>
</feature>
<evidence type="ECO:0000256" key="4">
    <source>
        <dbReference type="ARBA" id="ARBA00022597"/>
    </source>
</evidence>
<dbReference type="InterPro" id="IPR050429">
    <property type="entry name" value="PTS_Glucose_EIICBA"/>
</dbReference>
<evidence type="ECO:0000256" key="1">
    <source>
        <dbReference type="ARBA" id="ARBA00004651"/>
    </source>
</evidence>
<evidence type="ECO:0000256" key="5">
    <source>
        <dbReference type="ARBA" id="ARBA00022683"/>
    </source>
</evidence>
<dbReference type="InterPro" id="IPR013013">
    <property type="entry name" value="PTS_EIIC_1"/>
</dbReference>
<dbReference type="PANTHER" id="PTHR30009:SF4">
    <property type="entry name" value="PTS SYSTEM N-ACETYLGLUCOSAMINE-SPECIFIC EIICBA COMPONENT"/>
    <property type="match status" value="1"/>
</dbReference>
<accession>Q5KXM7</accession>
<name>Q5KXM7_GEOKA</name>
<keyword evidence="8 9" id="KW-0472">Membrane</keyword>
<keyword evidence="7 9" id="KW-1133">Transmembrane helix</keyword>
<sequence length="109" mass="11268">MMLGFLQRLGKALMLPIAVLPAAGLLLRLGQPDLLNIPFIAAAGDAVFSNLALIFAIGVAIGFSKDGNGAAALAGAIGYFVLTKGAAAIDKDINMSVLGWENARGRRCR</sequence>
<evidence type="ECO:0000313" key="11">
    <source>
        <dbReference type="EMBL" id="BAD76559.1"/>
    </source>
</evidence>
<dbReference type="KEGG" id="gka:GK2274"/>
<organism evidence="11 12">
    <name type="scientific">Geobacillus kaustophilus (strain HTA426)</name>
    <dbReference type="NCBI Taxonomy" id="235909"/>
    <lineage>
        <taxon>Bacteria</taxon>
        <taxon>Bacillati</taxon>
        <taxon>Bacillota</taxon>
        <taxon>Bacilli</taxon>
        <taxon>Bacillales</taxon>
        <taxon>Anoxybacillaceae</taxon>
        <taxon>Geobacillus</taxon>
        <taxon>Geobacillus thermoleovorans group</taxon>
    </lineage>
</organism>
<dbReference type="Pfam" id="PF02378">
    <property type="entry name" value="PTS_EIIC"/>
    <property type="match status" value="1"/>
</dbReference>
<evidence type="ECO:0000259" key="10">
    <source>
        <dbReference type="PROSITE" id="PS51103"/>
    </source>
</evidence>
<dbReference type="eggNOG" id="COG1263">
    <property type="taxonomic scope" value="Bacteria"/>
</dbReference>
<dbReference type="STRING" id="235909.GK2274"/>
<dbReference type="EMBL" id="BA000043">
    <property type="protein sequence ID" value="BAD76559.1"/>
    <property type="molecule type" value="Genomic_DNA"/>
</dbReference>
<dbReference type="Proteomes" id="UP000001172">
    <property type="component" value="Chromosome"/>
</dbReference>
<evidence type="ECO:0000256" key="7">
    <source>
        <dbReference type="ARBA" id="ARBA00022989"/>
    </source>
</evidence>
<feature type="transmembrane region" description="Helical" evidence="9">
    <location>
        <begin position="70"/>
        <end position="89"/>
    </location>
</feature>
<dbReference type="GO" id="GO:0015764">
    <property type="term" value="P:N-acetylglucosamine transport"/>
    <property type="evidence" value="ECO:0007669"/>
    <property type="project" value="TreeGrafter"/>
</dbReference>
<keyword evidence="12" id="KW-1185">Reference proteome</keyword>
<keyword evidence="6 9" id="KW-0812">Transmembrane</keyword>
<dbReference type="PROSITE" id="PS51103">
    <property type="entry name" value="PTS_EIIC_TYPE_1"/>
    <property type="match status" value="1"/>
</dbReference>
<dbReference type="GO" id="GO:0009401">
    <property type="term" value="P:phosphoenolpyruvate-dependent sugar phosphotransferase system"/>
    <property type="evidence" value="ECO:0007669"/>
    <property type="project" value="UniProtKB-KW"/>
</dbReference>
<evidence type="ECO:0000313" key="12">
    <source>
        <dbReference type="Proteomes" id="UP000001172"/>
    </source>
</evidence>
<dbReference type="InterPro" id="IPR003352">
    <property type="entry name" value="PTS_EIIC"/>
</dbReference>
<proteinExistence type="predicted"/>
<gene>
    <name evidence="11" type="ordered locus">GK2274</name>
</gene>
<evidence type="ECO:0000256" key="9">
    <source>
        <dbReference type="SAM" id="Phobius"/>
    </source>
</evidence>
<keyword evidence="4" id="KW-0762">Sugar transport</keyword>
<comment type="subcellular location">
    <subcellularLocation>
        <location evidence="1">Cell membrane</location>
        <topology evidence="1">Multi-pass membrane protein</topology>
    </subcellularLocation>
</comment>
<feature type="domain" description="PTS EIIC type-1" evidence="10">
    <location>
        <begin position="1"/>
        <end position="109"/>
    </location>
</feature>
<evidence type="ECO:0000256" key="8">
    <source>
        <dbReference type="ARBA" id="ARBA00023136"/>
    </source>
</evidence>
<keyword evidence="2" id="KW-0813">Transport</keyword>
<dbReference type="GO" id="GO:0090563">
    <property type="term" value="F:protein-phosphocysteine-sugar phosphotransferase activity"/>
    <property type="evidence" value="ECO:0007669"/>
    <property type="project" value="TreeGrafter"/>
</dbReference>
<reference evidence="11 12" key="1">
    <citation type="journal article" date="2004" name="Nucleic Acids Res.">
        <title>Thermoadaptation trait revealed by the genome sequence of thermophilic Geobacillus kaustophilus.</title>
        <authorList>
            <person name="Takami H."/>
            <person name="Takaki Y."/>
            <person name="Chee G.J."/>
            <person name="Nishi S."/>
            <person name="Shimamura S."/>
            <person name="Suzuki H."/>
            <person name="Matsui S."/>
            <person name="Uchiyama I."/>
        </authorList>
    </citation>
    <scope>NUCLEOTIDE SEQUENCE [LARGE SCALE GENOMIC DNA]</scope>
    <source>
        <strain evidence="11 12">HTA426</strain>
    </source>
</reference>
<dbReference type="PANTHER" id="PTHR30009">
    <property type="entry name" value="CYTOCHROME C-TYPE SYNTHESIS PROTEIN AND PTS TRANSMEMBRANE COMPONENT"/>
    <property type="match status" value="1"/>
</dbReference>
<dbReference type="GO" id="GO:0005886">
    <property type="term" value="C:plasma membrane"/>
    <property type="evidence" value="ECO:0007669"/>
    <property type="project" value="UniProtKB-SubCell"/>
</dbReference>
<evidence type="ECO:0000256" key="3">
    <source>
        <dbReference type="ARBA" id="ARBA00022475"/>
    </source>
</evidence>
<keyword evidence="3" id="KW-1003">Cell membrane</keyword>